<reference evidence="2" key="2">
    <citation type="submission" date="2025-08" db="UniProtKB">
        <authorList>
            <consortium name="Ensembl"/>
        </authorList>
    </citation>
    <scope>IDENTIFICATION</scope>
</reference>
<organism evidence="2 3">
    <name type="scientific">Otolemur garnettii</name>
    <name type="common">Small-eared galago</name>
    <name type="synonym">Garnett's greater bushbaby</name>
    <dbReference type="NCBI Taxonomy" id="30611"/>
    <lineage>
        <taxon>Eukaryota</taxon>
        <taxon>Metazoa</taxon>
        <taxon>Chordata</taxon>
        <taxon>Craniata</taxon>
        <taxon>Vertebrata</taxon>
        <taxon>Euteleostomi</taxon>
        <taxon>Mammalia</taxon>
        <taxon>Eutheria</taxon>
        <taxon>Euarchontoglires</taxon>
        <taxon>Primates</taxon>
        <taxon>Strepsirrhini</taxon>
        <taxon>Lorisiformes</taxon>
        <taxon>Galagidae</taxon>
        <taxon>Otolemur</taxon>
    </lineage>
</organism>
<evidence type="ECO:0000313" key="3">
    <source>
        <dbReference type="Proteomes" id="UP000005225"/>
    </source>
</evidence>
<dbReference type="AlphaFoldDB" id="H0XSY9"/>
<accession>H0XSY9</accession>
<reference evidence="2" key="3">
    <citation type="submission" date="2025-09" db="UniProtKB">
        <authorList>
            <consortium name="Ensembl"/>
        </authorList>
    </citation>
    <scope>IDENTIFICATION</scope>
</reference>
<dbReference type="Proteomes" id="UP000005225">
    <property type="component" value="Unassembled WGS sequence"/>
</dbReference>
<keyword evidence="3" id="KW-1185">Reference proteome</keyword>
<name>H0XSY9_OTOGA</name>
<proteinExistence type="predicted"/>
<dbReference type="Gene3D" id="1.20.5.340">
    <property type="match status" value="1"/>
</dbReference>
<evidence type="ECO:0000313" key="2">
    <source>
        <dbReference type="Ensembl" id="ENSOGAP00000019231.1"/>
    </source>
</evidence>
<dbReference type="InParanoid" id="H0XSY9"/>
<dbReference type="Ensembl" id="ENSOGAT00000034270.1">
    <property type="protein sequence ID" value="ENSOGAP00000019231.1"/>
    <property type="gene ID" value="ENSOGAG00000025542.1"/>
</dbReference>
<reference evidence="3" key="1">
    <citation type="submission" date="2011-03" db="EMBL/GenBank/DDBJ databases">
        <title>Version 3 of the genome sequence of Otolemur garnettii (Bushbaby).</title>
        <authorList>
            <consortium name="The Broad Institute Genome Sequencing Platform"/>
            <person name="Di Palma F."/>
            <person name="Johnson J."/>
            <person name="Lander E.S."/>
            <person name="Lindblad-Toh K."/>
            <person name="Jaffe D.B."/>
            <person name="Gnerre S."/>
            <person name="MacCallum I."/>
            <person name="Przybylski D."/>
            <person name="Ribeiro F.J."/>
            <person name="Burton J.N."/>
            <person name="Walker B.J."/>
            <person name="Sharpe T."/>
            <person name="Hall G."/>
        </authorList>
    </citation>
    <scope>NUCLEOTIDE SEQUENCE [LARGE SCALE GENOMIC DNA]</scope>
</reference>
<protein>
    <submittedName>
        <fullName evidence="2">Uncharacterized protein</fullName>
    </submittedName>
</protein>
<feature type="compositionally biased region" description="Pro residues" evidence="1">
    <location>
        <begin position="320"/>
        <end position="330"/>
    </location>
</feature>
<feature type="region of interest" description="Disordered" evidence="1">
    <location>
        <begin position="170"/>
        <end position="194"/>
    </location>
</feature>
<evidence type="ECO:0000256" key="1">
    <source>
        <dbReference type="SAM" id="MobiDB-lite"/>
    </source>
</evidence>
<dbReference type="OMA" id="NYGTGMG"/>
<sequence>MSLNEEKDEEHWNQLAIPREIQDELAYVIHTSLNNIATQINLLNKYAEDLLGELSNEVDRTSFRVKALEKRIIRLTAGITLKGSSEEMSLQATKSKKTIQSTTIQAQLSNSSDPLPLKMFETQEASVQTSFLNMPTLYCQDGTESLKISPDASYCSELCKESIALESKEQKGGKLKQKKKHIGHSSEPESEPQCQLTEVDVLVEHISAACGKASHSYVDQPAVNSFSTFQFSEISKLLTRAVGKVLSRPLHLPMHGAGDLKNSLNYVNYGTGVGEELQPQPRRCLKTEVFVSPTAPNPPPPLPPDWLVLLRSSKTANPSPIIPFPTPPSPALRTPTATSPPDCMQATPEAALPITPPKADISPPVPEPYQHYELTPDNLLSHGKDQEMPPPLSPLVTSPSIQLKTTVIPPRPSAFPSTKSSFTQQRRPLAAKSPRSSVSPVLNKYPSTIPIITKARSILMESIRKGILPHKTKNQCVPKAKTEIPKNEASCIPIHHKAMGYTFGKGDSGIDWME</sequence>
<feature type="compositionally biased region" description="Polar residues" evidence="1">
    <location>
        <begin position="415"/>
        <end position="426"/>
    </location>
</feature>
<dbReference type="EMBL" id="AAQR03162509">
    <property type="status" value="NOT_ANNOTATED_CDS"/>
    <property type="molecule type" value="Genomic_DNA"/>
</dbReference>
<feature type="region of interest" description="Disordered" evidence="1">
    <location>
        <begin position="407"/>
        <end position="439"/>
    </location>
</feature>
<feature type="region of interest" description="Disordered" evidence="1">
    <location>
        <begin position="319"/>
        <end position="341"/>
    </location>
</feature>
<feature type="compositionally biased region" description="Basic residues" evidence="1">
    <location>
        <begin position="173"/>
        <end position="183"/>
    </location>
</feature>
<dbReference type="eggNOG" id="KOG1830">
    <property type="taxonomic scope" value="Eukaryota"/>
</dbReference>
<dbReference type="HOGENOM" id="CLU_038226_0_0_1"/>
<dbReference type="STRING" id="30611.ENSOGAP00000019231"/>
<dbReference type="GeneTree" id="ENSGT01150000287341"/>
<dbReference type="Gene3D" id="6.10.280.150">
    <property type="match status" value="1"/>
</dbReference>
<dbReference type="CDD" id="cd15841">
    <property type="entry name" value="SNARE_Qc"/>
    <property type="match status" value="1"/>
</dbReference>